<name>A0A381VYC1_9ZZZZ</name>
<feature type="domain" description="D-isomer specific 2-hydroxyacid dehydrogenase NAD-binding" evidence="4">
    <location>
        <begin position="677"/>
        <end position="827"/>
    </location>
</feature>
<evidence type="ECO:0000256" key="2">
    <source>
        <dbReference type="ARBA" id="ARBA00023027"/>
    </source>
</evidence>
<dbReference type="GO" id="GO:0051287">
    <property type="term" value="F:NAD binding"/>
    <property type="evidence" value="ECO:0007669"/>
    <property type="project" value="InterPro"/>
</dbReference>
<evidence type="ECO:0000259" key="4">
    <source>
        <dbReference type="Pfam" id="PF02826"/>
    </source>
</evidence>
<dbReference type="GO" id="GO:0005829">
    <property type="term" value="C:cytosol"/>
    <property type="evidence" value="ECO:0007669"/>
    <property type="project" value="TreeGrafter"/>
</dbReference>
<dbReference type="GO" id="GO:0030267">
    <property type="term" value="F:glyoxylate reductase (NADPH) activity"/>
    <property type="evidence" value="ECO:0007669"/>
    <property type="project" value="TreeGrafter"/>
</dbReference>
<dbReference type="GO" id="GO:0016618">
    <property type="term" value="F:hydroxypyruvate reductase [NAD(P)H] activity"/>
    <property type="evidence" value="ECO:0007669"/>
    <property type="project" value="TreeGrafter"/>
</dbReference>
<dbReference type="Gene3D" id="3.40.50.720">
    <property type="entry name" value="NAD(P)-binding Rossmann-like Domain"/>
    <property type="match status" value="2"/>
</dbReference>
<protein>
    <recommendedName>
        <fullName evidence="4">D-isomer specific 2-hydroxyacid dehydrogenase NAD-binding domain-containing protein</fullName>
    </recommendedName>
</protein>
<dbReference type="InterPro" id="IPR036291">
    <property type="entry name" value="NAD(P)-bd_dom_sf"/>
</dbReference>
<gene>
    <name evidence="5" type="ORF">METZ01_LOCUS98129</name>
</gene>
<dbReference type="Pfam" id="PF02826">
    <property type="entry name" value="2-Hacid_dh_C"/>
    <property type="match status" value="1"/>
</dbReference>
<dbReference type="Gene3D" id="3.40.640.10">
    <property type="entry name" value="Type I PLP-dependent aspartate aminotransferase-like (Major domain)"/>
    <property type="match status" value="1"/>
</dbReference>
<evidence type="ECO:0000256" key="1">
    <source>
        <dbReference type="ARBA" id="ARBA00023002"/>
    </source>
</evidence>
<accession>A0A381VYC1</accession>
<evidence type="ECO:0000256" key="3">
    <source>
        <dbReference type="SAM" id="MobiDB-lite"/>
    </source>
</evidence>
<reference evidence="5" key="1">
    <citation type="submission" date="2018-05" db="EMBL/GenBank/DDBJ databases">
        <authorList>
            <person name="Lanie J.A."/>
            <person name="Ng W.-L."/>
            <person name="Kazmierczak K.M."/>
            <person name="Andrzejewski T.M."/>
            <person name="Davidsen T.M."/>
            <person name="Wayne K.J."/>
            <person name="Tettelin H."/>
            <person name="Glass J.I."/>
            <person name="Rusch D."/>
            <person name="Podicherti R."/>
            <person name="Tsui H.-C.T."/>
            <person name="Winkler M.E."/>
        </authorList>
    </citation>
    <scope>NUCLEOTIDE SEQUENCE</scope>
</reference>
<dbReference type="InterPro" id="IPR015421">
    <property type="entry name" value="PyrdxlP-dep_Trfase_major"/>
</dbReference>
<dbReference type="InterPro" id="IPR050223">
    <property type="entry name" value="D-isomer_2-hydroxyacid_DH"/>
</dbReference>
<dbReference type="SUPFAM" id="SSF51735">
    <property type="entry name" value="NAD(P)-binding Rossmann-fold domains"/>
    <property type="match status" value="1"/>
</dbReference>
<dbReference type="AlphaFoldDB" id="A0A381VYC1"/>
<keyword evidence="1" id="KW-0560">Oxidoreductase</keyword>
<dbReference type="InterPro" id="IPR006140">
    <property type="entry name" value="D-isomer_DH_NAD-bd"/>
</dbReference>
<dbReference type="PANTHER" id="PTHR10996:SF178">
    <property type="entry name" value="2-HYDROXYACID DEHYDROGENASE YGL185C-RELATED"/>
    <property type="match status" value="1"/>
</dbReference>
<dbReference type="InterPro" id="IPR015424">
    <property type="entry name" value="PyrdxlP-dep_Trfase"/>
</dbReference>
<sequence length="990" mass="107658">MATTNDMQKHREASLQVTASGPPARTANPFFGVGPITNMTVDEVDRRLTRFEFEAWLENNYQKLDDRGQKIGPVTTGELDRCMHRGYPADKVVLDMMREIHRYFEFPKQNKMAIGLGGGHSGFTVAALHLMNTGSDFNVFVDTTRPESEAAKQGGAFRQSWGVQLIELQKYTRNGDESRVHFSDTEGNIPSAEELQNLGIKLFVGVGHETTGATTYSEQDVRNLLNWIDSDPTNHHAVIDATSTLGAMPWPEDLVQQVVSKCCLFMPFQKAIGGTAGYFIVSFTPQALELVETNVNSPSWAIPRQLKLALPEDGKFPVSGKKSLAAGPFYDPAQDKMIGGIINTFSTIAFAETTFGLLRSEKQVGSVSELNKRSVANRAAVENWVSAHPLFEMGVQDTTRRGAAVTLLKVNDADVSDSDQHVKIIAKTKQLLGFEGLTHPNGDYERGLDVARYVNTFPGTPGDFRLWIGGSRPVSEITAVFDNLEYAYHRAKIVVLEEELAKAGVTFEVSAAADSKMRKDDQNRAYKVLIADLVGLKFDSNGNPDFSEVQAHIEEKGGVFHVGSVADHADLETGKIHFFYQPDLSRAEEILPQTDQGQYDALIAAATFFPKESVFHSGGVRIGAGTGNMGSASWGGGNGAGGVAPLMNTPSFNSRATAHMTFKALLKTSPDLDVGTLHQLVVEKNFDTGKQLKDFPTEKIEGKRIGIVGIGNIGREVAKIAQAFRMEVVVHARPRHQKWIESEGFIYAPSIEDAAKGADFISFHTGLGAPNPESGKFENEGMIGESVLNGLNDGAVLINYDRGEVVDAQALDKALASGKIRYAAIDADIFKNPSTGEITGPMAPYLDLEKKYSGKLELLPHAAADTEHVSRVEGAKQAVDQIFSVIHFKTTINLKGDLPEGYSDGGATTVSGVGKVTPKRLSETVTEDEFLSKMRQTTEEITAIWGALASTPNPERRAELIERYGSQLILASNSYASLIEGAGLKGPYSE</sequence>
<feature type="region of interest" description="Disordered" evidence="3">
    <location>
        <begin position="1"/>
        <end position="21"/>
    </location>
</feature>
<keyword evidence="2" id="KW-0520">NAD</keyword>
<dbReference type="PANTHER" id="PTHR10996">
    <property type="entry name" value="2-HYDROXYACID DEHYDROGENASE-RELATED"/>
    <property type="match status" value="1"/>
</dbReference>
<dbReference type="EMBL" id="UINC01010151">
    <property type="protein sequence ID" value="SVA45275.1"/>
    <property type="molecule type" value="Genomic_DNA"/>
</dbReference>
<organism evidence="5">
    <name type="scientific">marine metagenome</name>
    <dbReference type="NCBI Taxonomy" id="408172"/>
    <lineage>
        <taxon>unclassified sequences</taxon>
        <taxon>metagenomes</taxon>
        <taxon>ecological metagenomes</taxon>
    </lineage>
</organism>
<proteinExistence type="predicted"/>
<dbReference type="SUPFAM" id="SSF53383">
    <property type="entry name" value="PLP-dependent transferases"/>
    <property type="match status" value="1"/>
</dbReference>
<evidence type="ECO:0000313" key="5">
    <source>
        <dbReference type="EMBL" id="SVA45275.1"/>
    </source>
</evidence>